<dbReference type="SUPFAM" id="SSF55811">
    <property type="entry name" value="Nudix"/>
    <property type="match status" value="1"/>
</dbReference>
<organism evidence="13 14">
    <name type="scientific">Microbacterium endophyticum</name>
    <dbReference type="NCBI Taxonomy" id="1526412"/>
    <lineage>
        <taxon>Bacteria</taxon>
        <taxon>Bacillati</taxon>
        <taxon>Actinomycetota</taxon>
        <taxon>Actinomycetes</taxon>
        <taxon>Micrococcales</taxon>
        <taxon>Microbacteriaceae</taxon>
        <taxon>Microbacterium</taxon>
    </lineage>
</organism>
<dbReference type="PANTHER" id="PTHR47707">
    <property type="entry name" value="8-OXO-DGTP DIPHOSPHATASE"/>
    <property type="match status" value="1"/>
</dbReference>
<dbReference type="PANTHER" id="PTHR47707:SF1">
    <property type="entry name" value="NUDIX HYDROLASE FAMILY PROTEIN"/>
    <property type="match status" value="1"/>
</dbReference>
<keyword evidence="9" id="KW-0234">DNA repair</keyword>
<comment type="caution">
    <text evidence="13">The sequence shown here is derived from an EMBL/GenBank/DDBJ whole genome shotgun (WGS) entry which is preliminary data.</text>
</comment>
<dbReference type="AlphaFoldDB" id="A0A7W4YL13"/>
<evidence type="ECO:0000313" key="14">
    <source>
        <dbReference type="Proteomes" id="UP000529310"/>
    </source>
</evidence>
<dbReference type="GO" id="GO:0035539">
    <property type="term" value="F:8-oxo-7,8-dihydrodeoxyguanosine triphosphate pyrophosphatase activity"/>
    <property type="evidence" value="ECO:0007669"/>
    <property type="project" value="UniProtKB-EC"/>
</dbReference>
<accession>A0A7W4YL13</accession>
<dbReference type="Proteomes" id="UP000529310">
    <property type="component" value="Unassembled WGS sequence"/>
</dbReference>
<protein>
    <recommendedName>
        <fullName evidence="11">8-oxo-dGTP diphosphatase</fullName>
        <ecNumber evidence="11">3.6.1.55</ecNumber>
    </recommendedName>
</protein>
<keyword evidence="7 13" id="KW-0378">Hydrolase</keyword>
<evidence type="ECO:0000313" key="13">
    <source>
        <dbReference type="EMBL" id="MBB2974980.1"/>
    </source>
</evidence>
<dbReference type="EMBL" id="JACHWQ010000001">
    <property type="protein sequence ID" value="MBB2974980.1"/>
    <property type="molecule type" value="Genomic_DNA"/>
</dbReference>
<gene>
    <name evidence="13" type="ORF">FHX49_000521</name>
</gene>
<dbReference type="CDD" id="cd03425">
    <property type="entry name" value="NUDIX_MutT_NudA_like"/>
    <property type="match status" value="1"/>
</dbReference>
<dbReference type="PRINTS" id="PR00502">
    <property type="entry name" value="NUDIXFAMILY"/>
</dbReference>
<evidence type="ECO:0000256" key="5">
    <source>
        <dbReference type="ARBA" id="ARBA00022723"/>
    </source>
</evidence>
<dbReference type="GO" id="GO:0008413">
    <property type="term" value="F:8-oxo-7,8-dihydroguanosine triphosphate pyrophosphatase activity"/>
    <property type="evidence" value="ECO:0007669"/>
    <property type="project" value="TreeGrafter"/>
</dbReference>
<dbReference type="EC" id="3.6.1.55" evidence="11"/>
<keyword evidence="6" id="KW-0227">DNA damage</keyword>
<evidence type="ECO:0000256" key="1">
    <source>
        <dbReference type="ARBA" id="ARBA00001946"/>
    </source>
</evidence>
<comment type="similarity">
    <text evidence="2">Belongs to the Nudix hydrolase family.</text>
</comment>
<dbReference type="GO" id="GO:0046872">
    <property type="term" value="F:metal ion binding"/>
    <property type="evidence" value="ECO:0007669"/>
    <property type="project" value="UniProtKB-KW"/>
</dbReference>
<evidence type="ECO:0000256" key="9">
    <source>
        <dbReference type="ARBA" id="ARBA00023204"/>
    </source>
</evidence>
<comment type="catalytic activity">
    <reaction evidence="10">
        <text>8-oxo-dGTP + H2O = 8-oxo-dGMP + diphosphate + H(+)</text>
        <dbReference type="Rhea" id="RHEA:31575"/>
        <dbReference type="ChEBI" id="CHEBI:15377"/>
        <dbReference type="ChEBI" id="CHEBI:15378"/>
        <dbReference type="ChEBI" id="CHEBI:33019"/>
        <dbReference type="ChEBI" id="CHEBI:63224"/>
        <dbReference type="ChEBI" id="CHEBI:77896"/>
        <dbReference type="EC" id="3.6.1.55"/>
    </reaction>
</comment>
<dbReference type="InterPro" id="IPR015797">
    <property type="entry name" value="NUDIX_hydrolase-like_dom_sf"/>
</dbReference>
<feature type="domain" description="Nudix hydrolase" evidence="12">
    <location>
        <begin position="3"/>
        <end position="128"/>
    </location>
</feature>
<evidence type="ECO:0000259" key="12">
    <source>
        <dbReference type="PROSITE" id="PS51462"/>
    </source>
</evidence>
<evidence type="ECO:0000256" key="2">
    <source>
        <dbReference type="ARBA" id="ARBA00005582"/>
    </source>
</evidence>
<dbReference type="GO" id="GO:0006260">
    <property type="term" value="P:DNA replication"/>
    <property type="evidence" value="ECO:0007669"/>
    <property type="project" value="UniProtKB-KW"/>
</dbReference>
<keyword evidence="8" id="KW-0460">Magnesium</keyword>
<reference evidence="13 14" key="1">
    <citation type="submission" date="2020-08" db="EMBL/GenBank/DDBJ databases">
        <title>Sequencing the genomes of 1000 actinobacteria strains.</title>
        <authorList>
            <person name="Klenk H.-P."/>
        </authorList>
    </citation>
    <scope>NUCLEOTIDE SEQUENCE [LARGE SCALE GENOMIC DNA]</scope>
    <source>
        <strain evidence="13 14">DSM 27099</strain>
    </source>
</reference>
<evidence type="ECO:0000256" key="11">
    <source>
        <dbReference type="ARBA" id="ARBA00038905"/>
    </source>
</evidence>
<dbReference type="RefSeq" id="WP_165142039.1">
    <property type="nucleotide sequence ID" value="NZ_CP049255.1"/>
</dbReference>
<keyword evidence="14" id="KW-1185">Reference proteome</keyword>
<dbReference type="InterPro" id="IPR047127">
    <property type="entry name" value="MutT-like"/>
</dbReference>
<dbReference type="GO" id="GO:0044716">
    <property type="term" value="F:8-oxo-GDP phosphatase activity"/>
    <property type="evidence" value="ECO:0007669"/>
    <property type="project" value="TreeGrafter"/>
</dbReference>
<evidence type="ECO:0000256" key="8">
    <source>
        <dbReference type="ARBA" id="ARBA00022842"/>
    </source>
</evidence>
<keyword evidence="5" id="KW-0479">Metal-binding</keyword>
<name>A0A7W4YL13_9MICO</name>
<dbReference type="Pfam" id="PF00293">
    <property type="entry name" value="NUDIX"/>
    <property type="match status" value="1"/>
</dbReference>
<dbReference type="InterPro" id="IPR000086">
    <property type="entry name" value="NUDIX_hydrolase_dom"/>
</dbReference>
<evidence type="ECO:0000256" key="3">
    <source>
        <dbReference type="ARBA" id="ARBA00022457"/>
    </source>
</evidence>
<dbReference type="GO" id="GO:0006281">
    <property type="term" value="P:DNA repair"/>
    <property type="evidence" value="ECO:0007669"/>
    <property type="project" value="UniProtKB-KW"/>
</dbReference>
<dbReference type="InterPro" id="IPR020476">
    <property type="entry name" value="Nudix_hydrolase"/>
</dbReference>
<evidence type="ECO:0000256" key="10">
    <source>
        <dbReference type="ARBA" id="ARBA00035861"/>
    </source>
</evidence>
<proteinExistence type="inferred from homology"/>
<evidence type="ECO:0000256" key="7">
    <source>
        <dbReference type="ARBA" id="ARBA00022801"/>
    </source>
</evidence>
<dbReference type="Gene3D" id="3.90.79.10">
    <property type="entry name" value="Nucleoside Triphosphate Pyrophosphohydrolase"/>
    <property type="match status" value="1"/>
</dbReference>
<sequence>MTQQVDVVAAVILDGDRVLACRRNRDRAAGGKWEFPGGKIEPGESSATALRREIREELAVDIEVLDELTRDATRVGTTTIRLICLRAMLVGPRPTASSDHDRLIWLTISELPKLDWAEPDLPAVRLLAEPTL</sequence>
<dbReference type="PROSITE" id="PS51462">
    <property type="entry name" value="NUDIX"/>
    <property type="match status" value="1"/>
</dbReference>
<comment type="cofactor">
    <cofactor evidence="1">
        <name>Mg(2+)</name>
        <dbReference type="ChEBI" id="CHEBI:18420"/>
    </cofactor>
</comment>
<dbReference type="GO" id="GO:0044715">
    <property type="term" value="F:8-oxo-dGDP phosphatase activity"/>
    <property type="evidence" value="ECO:0007669"/>
    <property type="project" value="TreeGrafter"/>
</dbReference>
<keyword evidence="4" id="KW-0235">DNA replication</keyword>
<keyword evidence="3" id="KW-0515">Mutator protein</keyword>
<evidence type="ECO:0000256" key="4">
    <source>
        <dbReference type="ARBA" id="ARBA00022705"/>
    </source>
</evidence>
<evidence type="ECO:0000256" key="6">
    <source>
        <dbReference type="ARBA" id="ARBA00022763"/>
    </source>
</evidence>